<protein>
    <submittedName>
        <fullName evidence="2">Uncharacterized protein</fullName>
    </submittedName>
</protein>
<keyword evidence="1" id="KW-0812">Transmembrane</keyword>
<proteinExistence type="predicted"/>
<feature type="transmembrane region" description="Helical" evidence="1">
    <location>
        <begin position="36"/>
        <end position="55"/>
    </location>
</feature>
<gene>
    <name evidence="2" type="ORF">ME0900_18230</name>
</gene>
<dbReference type="AlphaFoldDB" id="A0AAV5PEB6"/>
<name>A0AAV5PEB6_LACDE</name>
<dbReference type="Proteomes" id="UP001165243">
    <property type="component" value="Unassembled WGS sequence"/>
</dbReference>
<keyword evidence="1" id="KW-0472">Membrane</keyword>
<keyword evidence="1" id="KW-1133">Transmembrane helix</keyword>
<organism evidence="2 3">
    <name type="scientific">Lactobacillus delbrueckii subsp. bulgaricus</name>
    <dbReference type="NCBI Taxonomy" id="1585"/>
    <lineage>
        <taxon>Bacteria</taxon>
        <taxon>Bacillati</taxon>
        <taxon>Bacillota</taxon>
        <taxon>Bacilli</taxon>
        <taxon>Lactobacillales</taxon>
        <taxon>Lactobacillaceae</taxon>
        <taxon>Lactobacillus</taxon>
    </lineage>
</organism>
<accession>A0AAV5PEB6</accession>
<feature type="transmembrane region" description="Helical" evidence="1">
    <location>
        <begin position="9"/>
        <end position="30"/>
    </location>
</feature>
<evidence type="ECO:0000313" key="2">
    <source>
        <dbReference type="EMBL" id="GMB87449.1"/>
    </source>
</evidence>
<evidence type="ECO:0000256" key="1">
    <source>
        <dbReference type="SAM" id="Phobius"/>
    </source>
</evidence>
<dbReference type="RefSeq" id="WP_014565419.1">
    <property type="nucleotide sequence ID" value="NZ_BSWJ01000047.1"/>
</dbReference>
<feature type="transmembrane region" description="Helical" evidence="1">
    <location>
        <begin position="67"/>
        <end position="89"/>
    </location>
</feature>
<dbReference type="EMBL" id="BSWK01000057">
    <property type="protein sequence ID" value="GMB87449.1"/>
    <property type="molecule type" value="Genomic_DNA"/>
</dbReference>
<reference evidence="2" key="1">
    <citation type="submission" date="2023-04" db="EMBL/GenBank/DDBJ databases">
        <title>Draft genome sequences of Lactobacillus delbrueckii subsp. bulgaricus ME-900 and ME-901 with improved acid tolerance.</title>
        <authorList>
            <person name="Ishida T."/>
            <person name="Yamamoto E."/>
            <person name="Koizumi A."/>
            <person name="Fujiwara S."/>
            <person name="Makino S."/>
            <person name="Kano H."/>
            <person name="Kimura K."/>
        </authorList>
    </citation>
    <scope>NUCLEOTIDE SEQUENCE</scope>
    <source>
        <strain evidence="2">ME-900</strain>
    </source>
</reference>
<sequence length="106" mass="12062">MDSQLAKKIIIDVQISGWSCLIPASGLLYLYQITHYASFLWGLALVVLYAAYVLATAKLDKWQSPSYVLRMSLIAMFFVGFLPSIPLLFCYSQERKAGLKWFFAKI</sequence>
<evidence type="ECO:0000313" key="3">
    <source>
        <dbReference type="Proteomes" id="UP001165243"/>
    </source>
</evidence>
<comment type="caution">
    <text evidence="2">The sequence shown here is derived from an EMBL/GenBank/DDBJ whole genome shotgun (WGS) entry which is preliminary data.</text>
</comment>